<feature type="signal peptide" evidence="1">
    <location>
        <begin position="1"/>
        <end position="21"/>
    </location>
</feature>
<feature type="chain" id="PRO_5008581596" evidence="1">
    <location>
        <begin position="22"/>
        <end position="316"/>
    </location>
</feature>
<sequence>MVSTRFISLLCCIEFTVLTNAVNNTAMGINEFDKIFEKPKEEPSVIFRKFRSNGQRNVYDQTHNSSGMTENEMKMIRQQFRYFANISEVLRFFEKKRETTDADIINEIFDAYNSCLKTTYSIPELNRKPFVVIESRFKQERDDIMMSLCKKLGAKCIKPPHFKFEVIMNKLKHLNKLDLLSAVELLSMYEHANTVRKLIQNNHPVVSGGYFTEFVSRKLIESYLYRPLPSPQSLVYRQPEDLMKPDVIFYVDFITKTSLGHRSIPKHLHVYYKFKATGPIKFVAGMYLDYPKIMLLIKNILLKNLDKNLNIVHKIT</sequence>
<evidence type="ECO:0000256" key="1">
    <source>
        <dbReference type="SAM" id="SignalP"/>
    </source>
</evidence>
<evidence type="ECO:0000313" key="2">
    <source>
        <dbReference type="EMBL" id="JAS30376.1"/>
    </source>
</evidence>
<name>A0A1B6DXH9_9HEMI</name>
<keyword evidence="1" id="KW-0732">Signal</keyword>
<accession>A0A1B6DXH9</accession>
<dbReference type="AlphaFoldDB" id="A0A1B6DXH9"/>
<organism evidence="2">
    <name type="scientific">Clastoptera arizonana</name>
    <name type="common">Arizona spittle bug</name>
    <dbReference type="NCBI Taxonomy" id="38151"/>
    <lineage>
        <taxon>Eukaryota</taxon>
        <taxon>Metazoa</taxon>
        <taxon>Ecdysozoa</taxon>
        <taxon>Arthropoda</taxon>
        <taxon>Hexapoda</taxon>
        <taxon>Insecta</taxon>
        <taxon>Pterygota</taxon>
        <taxon>Neoptera</taxon>
        <taxon>Paraneoptera</taxon>
        <taxon>Hemiptera</taxon>
        <taxon>Auchenorrhyncha</taxon>
        <taxon>Cercopoidea</taxon>
        <taxon>Clastopteridae</taxon>
        <taxon>Clastoptera</taxon>
    </lineage>
</organism>
<protein>
    <submittedName>
        <fullName evidence="2">Uncharacterized protein</fullName>
    </submittedName>
</protein>
<reference evidence="2" key="1">
    <citation type="submission" date="2015-12" db="EMBL/GenBank/DDBJ databases">
        <title>De novo transcriptome assembly of four potential Pierce s Disease insect vectors from Arizona vineyards.</title>
        <authorList>
            <person name="Tassone E.E."/>
        </authorList>
    </citation>
    <scope>NUCLEOTIDE SEQUENCE</scope>
</reference>
<dbReference type="EMBL" id="GEDC01006922">
    <property type="protein sequence ID" value="JAS30376.1"/>
    <property type="molecule type" value="Transcribed_RNA"/>
</dbReference>
<proteinExistence type="predicted"/>
<gene>
    <name evidence="2" type="ORF">g.4164</name>
</gene>